<name>A0ABN6XR14_9MICO</name>
<dbReference type="Pfam" id="PF15887">
    <property type="entry name" value="Peptidase_Mx"/>
    <property type="match status" value="1"/>
</dbReference>
<feature type="domain" description="Zinc-ribbon" evidence="1">
    <location>
        <begin position="3"/>
        <end position="41"/>
    </location>
</feature>
<dbReference type="Gene3D" id="3.40.390.70">
    <property type="match status" value="1"/>
</dbReference>
<organism evidence="2 3">
    <name type="scientific">Naasia aerilata</name>
    <dbReference type="NCBI Taxonomy" id="1162966"/>
    <lineage>
        <taxon>Bacteria</taxon>
        <taxon>Bacillati</taxon>
        <taxon>Actinomycetota</taxon>
        <taxon>Actinomycetes</taxon>
        <taxon>Micrococcales</taxon>
        <taxon>Microbacteriaceae</taxon>
        <taxon>Naasia</taxon>
    </lineage>
</organism>
<dbReference type="PIRSF" id="PIRSF012641">
    <property type="entry name" value="UCP012641"/>
    <property type="match status" value="1"/>
</dbReference>
<dbReference type="Proteomes" id="UP001321498">
    <property type="component" value="Chromosome"/>
</dbReference>
<proteinExistence type="predicted"/>
<dbReference type="EMBL" id="AP027731">
    <property type="protein sequence ID" value="BDZ47429.1"/>
    <property type="molecule type" value="Genomic_DNA"/>
</dbReference>
<gene>
    <name evidence="2" type="ORF">GCM10025866_33380</name>
</gene>
<keyword evidence="3" id="KW-1185">Reference proteome</keyword>
<sequence length="334" mass="36534">MRVFACPKCGAWVEFEDRMCLACSTSLAYSPDRDDIVLADAEVLCGFREQIGCNWVADPEGDGECASDRLTVERPGEGDPVAIVQLAVAEQAKRRLVRQLRHLGLPIEVRAGDHGLGFALKSPADGEQVLTGHADGLITINLTEASDPHREEVRIQLGEPYRTMLGHLRHEIGHYYWLVLVDEQPEVEPFRQLFGDERQDYGDALTAHYGNGDAGDWATDHISQYATMHPWEDFAETFAHYLHIADVLETTASVGVTVDGPTGVPAPLAGSISSRGAADISGLTMPEVLTRWHGFSLAVNAINRSMGEPDLYPFVLTPAIGEKLAQVHDLVRGV</sequence>
<dbReference type="RefSeq" id="WP_286277344.1">
    <property type="nucleotide sequence ID" value="NZ_AP027731.1"/>
</dbReference>
<evidence type="ECO:0000259" key="1">
    <source>
        <dbReference type="Pfam" id="PF10005"/>
    </source>
</evidence>
<accession>A0ABN6XR14</accession>
<dbReference type="Pfam" id="PF10005">
    <property type="entry name" value="Zn_ribbon_DZR_6"/>
    <property type="match status" value="1"/>
</dbReference>
<reference evidence="3" key="1">
    <citation type="journal article" date="2019" name="Int. J. Syst. Evol. Microbiol.">
        <title>The Global Catalogue of Microorganisms (GCM) 10K type strain sequencing project: providing services to taxonomists for standard genome sequencing and annotation.</title>
        <authorList>
            <consortium name="The Broad Institute Genomics Platform"/>
            <consortium name="The Broad Institute Genome Sequencing Center for Infectious Disease"/>
            <person name="Wu L."/>
            <person name="Ma J."/>
        </authorList>
    </citation>
    <scope>NUCLEOTIDE SEQUENCE [LARGE SCALE GENOMIC DNA]</scope>
    <source>
        <strain evidence="3">NBRC 108725</strain>
    </source>
</reference>
<evidence type="ECO:0000313" key="3">
    <source>
        <dbReference type="Proteomes" id="UP001321498"/>
    </source>
</evidence>
<dbReference type="InterPro" id="IPR011201">
    <property type="entry name" value="Zinc-ribbon_6_bact"/>
</dbReference>
<protein>
    <recommendedName>
        <fullName evidence="1">Zinc-ribbon domain-containing protein</fullName>
    </recommendedName>
</protein>
<dbReference type="InterPro" id="IPR031321">
    <property type="entry name" value="UCP012641"/>
</dbReference>
<evidence type="ECO:0000313" key="2">
    <source>
        <dbReference type="EMBL" id="BDZ47429.1"/>
    </source>
</evidence>